<dbReference type="eggNOG" id="KOG3863">
    <property type="taxonomic scope" value="Eukaryota"/>
</dbReference>
<gene>
    <name evidence="1" type="ORF">I79_004412</name>
</gene>
<dbReference type="GO" id="GO:0000978">
    <property type="term" value="F:RNA polymerase II cis-regulatory region sequence-specific DNA binding"/>
    <property type="evidence" value="ECO:0007669"/>
    <property type="project" value="InterPro"/>
</dbReference>
<dbReference type="PANTHER" id="PTHR24411:SF8">
    <property type="entry name" value="NUCLEAR FACTOR ERYTHROID 2-RELATED FACTOR 3"/>
    <property type="match status" value="1"/>
</dbReference>
<dbReference type="AlphaFoldDB" id="G3H2J9"/>
<dbReference type="GO" id="GO:0005634">
    <property type="term" value="C:nucleus"/>
    <property type="evidence" value="ECO:0007669"/>
    <property type="project" value="TreeGrafter"/>
</dbReference>
<dbReference type="GO" id="GO:0000981">
    <property type="term" value="F:DNA-binding transcription factor activity, RNA polymerase II-specific"/>
    <property type="evidence" value="ECO:0007669"/>
    <property type="project" value="TreeGrafter"/>
</dbReference>
<dbReference type="InterPro" id="IPR047167">
    <property type="entry name" value="NFE2-like"/>
</dbReference>
<dbReference type="Proteomes" id="UP000001075">
    <property type="component" value="Unassembled WGS sequence"/>
</dbReference>
<name>G3H2J9_CRIGR</name>
<evidence type="ECO:0000313" key="1">
    <source>
        <dbReference type="EMBL" id="EGV94723.1"/>
    </source>
</evidence>
<dbReference type="InParanoid" id="G3H2J9"/>
<evidence type="ECO:0000313" key="2">
    <source>
        <dbReference type="Proteomes" id="UP000001075"/>
    </source>
</evidence>
<accession>G3H2J9</accession>
<dbReference type="PANTHER" id="PTHR24411">
    <property type="entry name" value="NUCLEAR FACTOR ERYTHROID 2-RELATED FACTOR"/>
    <property type="match status" value="1"/>
</dbReference>
<proteinExistence type="predicted"/>
<sequence>MKQQLHDLYYNVFSRLRDDQGRPVNPNHYALQYSHDGTVLIVPKELVTSGHKKETPKGKRERKN</sequence>
<protein>
    <submittedName>
        <fullName evidence="1">Nuclear factor erythroid 2-related factor 3</fullName>
    </submittedName>
</protein>
<dbReference type="PaxDb" id="10029-XP_007627990.1"/>
<dbReference type="STRING" id="10029.G3H2J9"/>
<organism evidence="1 2">
    <name type="scientific">Cricetulus griseus</name>
    <name type="common">Chinese hamster</name>
    <name type="synonym">Cricetulus barabensis griseus</name>
    <dbReference type="NCBI Taxonomy" id="10029"/>
    <lineage>
        <taxon>Eukaryota</taxon>
        <taxon>Metazoa</taxon>
        <taxon>Chordata</taxon>
        <taxon>Craniata</taxon>
        <taxon>Vertebrata</taxon>
        <taxon>Euteleostomi</taxon>
        <taxon>Mammalia</taxon>
        <taxon>Eutheria</taxon>
        <taxon>Euarchontoglires</taxon>
        <taxon>Glires</taxon>
        <taxon>Rodentia</taxon>
        <taxon>Myomorpha</taxon>
        <taxon>Muroidea</taxon>
        <taxon>Cricetidae</taxon>
        <taxon>Cricetinae</taxon>
        <taxon>Cricetulus</taxon>
    </lineage>
</organism>
<reference evidence="2" key="1">
    <citation type="journal article" date="2011" name="Nat. Biotechnol.">
        <title>The genomic sequence of the Chinese hamster ovary (CHO)-K1 cell line.</title>
        <authorList>
            <person name="Xu X."/>
            <person name="Nagarajan H."/>
            <person name="Lewis N.E."/>
            <person name="Pan S."/>
            <person name="Cai Z."/>
            <person name="Liu X."/>
            <person name="Chen W."/>
            <person name="Xie M."/>
            <person name="Wang W."/>
            <person name="Hammond S."/>
            <person name="Andersen M.R."/>
            <person name="Neff N."/>
            <person name="Passarelli B."/>
            <person name="Koh W."/>
            <person name="Fan H.C."/>
            <person name="Wang J."/>
            <person name="Gui Y."/>
            <person name="Lee K.H."/>
            <person name="Betenbaugh M.J."/>
            <person name="Quake S.R."/>
            <person name="Famili I."/>
            <person name="Palsson B.O."/>
            <person name="Wang J."/>
        </authorList>
    </citation>
    <scope>NUCLEOTIDE SEQUENCE [LARGE SCALE GENOMIC DNA]</scope>
    <source>
        <strain evidence="2">CHO K1 cell line</strain>
    </source>
</reference>
<dbReference type="EMBL" id="JH000116">
    <property type="protein sequence ID" value="EGV94723.1"/>
    <property type="molecule type" value="Genomic_DNA"/>
</dbReference>